<accession>A0A9X0UNQ4</accession>
<sequence>MMPTSPAAVRSTKPIEYDCSTQKQPLTAYYLQRLAECQHRSERLALLALIQLCQWQKE</sequence>
<dbReference type="EMBL" id="JACRUP010000011">
    <property type="protein sequence ID" value="MBC5852228.1"/>
    <property type="molecule type" value="Genomic_DNA"/>
</dbReference>
<proteinExistence type="predicted"/>
<protein>
    <submittedName>
        <fullName evidence="1">Uncharacterized protein</fullName>
    </submittedName>
</protein>
<dbReference type="AlphaFoldDB" id="A0A9X0UNQ4"/>
<gene>
    <name evidence="1" type="ORF">H8Q88_15070</name>
</gene>
<reference evidence="1" key="1">
    <citation type="submission" date="2020-08" db="EMBL/GenBank/DDBJ databases">
        <title>Genome Sequencing and Pan-Genome Analysis of Migratory bird Vibrio Strains, Inner Mongolia.</title>
        <authorList>
            <person name="Zheng L."/>
        </authorList>
    </citation>
    <scope>NUCLEOTIDE SEQUENCE</scope>
    <source>
        <strain evidence="1">M13F</strain>
    </source>
</reference>
<evidence type="ECO:0000313" key="2">
    <source>
        <dbReference type="Proteomes" id="UP000615796"/>
    </source>
</evidence>
<comment type="caution">
    <text evidence="1">The sequence shown here is derived from an EMBL/GenBank/DDBJ whole genome shotgun (WGS) entry which is preliminary data.</text>
</comment>
<keyword evidence="2" id="KW-1185">Reference proteome</keyword>
<dbReference type="RefSeq" id="WP_181397482.1">
    <property type="nucleotide sequence ID" value="NZ_CAWQCL010000045.1"/>
</dbReference>
<name>A0A9X0UNQ4_VIBME</name>
<evidence type="ECO:0000313" key="1">
    <source>
        <dbReference type="EMBL" id="MBC5852228.1"/>
    </source>
</evidence>
<organism evidence="1 2">
    <name type="scientific">Vibrio metschnikovii</name>
    <dbReference type="NCBI Taxonomy" id="28172"/>
    <lineage>
        <taxon>Bacteria</taxon>
        <taxon>Pseudomonadati</taxon>
        <taxon>Pseudomonadota</taxon>
        <taxon>Gammaproteobacteria</taxon>
        <taxon>Vibrionales</taxon>
        <taxon>Vibrionaceae</taxon>
        <taxon>Vibrio</taxon>
    </lineage>
</organism>
<dbReference type="Proteomes" id="UP000615796">
    <property type="component" value="Unassembled WGS sequence"/>
</dbReference>